<proteinExistence type="predicted"/>
<sequence>MHVCYDQRLNACALCPIPLRVNDDKSVLVLSQNDVEQNMTIRVDRQKTNFICQSYNDSLILTNLIMQEDQENEFTLVFIDYFLQSSNLSDNRNGELFDSVIFEFKGKKKNETATVKEFIEKILKHKTVKA</sequence>
<evidence type="ECO:0000313" key="1">
    <source>
        <dbReference type="Proteomes" id="UP000887565"/>
    </source>
</evidence>
<dbReference type="AlphaFoldDB" id="A0A915ITL4"/>
<dbReference type="Proteomes" id="UP000887565">
    <property type="component" value="Unplaced"/>
</dbReference>
<keyword evidence="1" id="KW-1185">Reference proteome</keyword>
<protein>
    <submittedName>
        <fullName evidence="2">Uncharacterized protein</fullName>
    </submittedName>
</protein>
<organism evidence="1 2">
    <name type="scientific">Romanomermis culicivorax</name>
    <name type="common">Nematode worm</name>
    <dbReference type="NCBI Taxonomy" id="13658"/>
    <lineage>
        <taxon>Eukaryota</taxon>
        <taxon>Metazoa</taxon>
        <taxon>Ecdysozoa</taxon>
        <taxon>Nematoda</taxon>
        <taxon>Enoplea</taxon>
        <taxon>Dorylaimia</taxon>
        <taxon>Mermithida</taxon>
        <taxon>Mermithoidea</taxon>
        <taxon>Mermithidae</taxon>
        <taxon>Romanomermis</taxon>
    </lineage>
</organism>
<reference evidence="2" key="1">
    <citation type="submission" date="2022-11" db="UniProtKB">
        <authorList>
            <consortium name="WormBaseParasite"/>
        </authorList>
    </citation>
    <scope>IDENTIFICATION</scope>
</reference>
<accession>A0A915ITL4</accession>
<name>A0A915ITL4_ROMCU</name>
<dbReference type="WBParaSite" id="nRc.2.0.1.t17534-RA">
    <property type="protein sequence ID" value="nRc.2.0.1.t17534-RA"/>
    <property type="gene ID" value="nRc.2.0.1.g17534"/>
</dbReference>
<evidence type="ECO:0000313" key="2">
    <source>
        <dbReference type="WBParaSite" id="nRc.2.0.1.t17534-RA"/>
    </source>
</evidence>